<keyword evidence="1" id="KW-0808">Transferase</keyword>
<proteinExistence type="predicted"/>
<keyword evidence="1" id="KW-0489">Methyltransferase</keyword>
<dbReference type="SUPFAM" id="SSF53335">
    <property type="entry name" value="S-adenosyl-L-methionine-dependent methyltransferases"/>
    <property type="match status" value="1"/>
</dbReference>
<evidence type="ECO:0000313" key="1">
    <source>
        <dbReference type="EMBL" id="EQD35266.1"/>
    </source>
</evidence>
<dbReference type="EMBL" id="AUZZ01008993">
    <property type="protein sequence ID" value="EQD35266.1"/>
    <property type="molecule type" value="Genomic_DNA"/>
</dbReference>
<dbReference type="GO" id="GO:0032259">
    <property type="term" value="P:methylation"/>
    <property type="evidence" value="ECO:0007669"/>
    <property type="project" value="UniProtKB-KW"/>
</dbReference>
<dbReference type="Gene3D" id="3.40.50.150">
    <property type="entry name" value="Vaccinia Virus protein VP39"/>
    <property type="match status" value="1"/>
</dbReference>
<accession>T0YIP6</accession>
<reference evidence="1" key="1">
    <citation type="submission" date="2013-08" db="EMBL/GenBank/DDBJ databases">
        <authorList>
            <person name="Mendez C."/>
            <person name="Richter M."/>
            <person name="Ferrer M."/>
            <person name="Sanchez J."/>
        </authorList>
    </citation>
    <scope>NUCLEOTIDE SEQUENCE</scope>
</reference>
<protein>
    <submittedName>
        <fullName evidence="1">Methyltransferase type 11</fullName>
    </submittedName>
</protein>
<name>T0YIP6_9ZZZZ</name>
<reference evidence="1" key="2">
    <citation type="journal article" date="2014" name="ISME J.">
        <title>Microbial stratification in low pH oxic and suboxic macroscopic growths along an acid mine drainage.</title>
        <authorList>
            <person name="Mendez-Garcia C."/>
            <person name="Mesa V."/>
            <person name="Sprenger R.R."/>
            <person name="Richter M."/>
            <person name="Diez M.S."/>
            <person name="Solano J."/>
            <person name="Bargiela R."/>
            <person name="Golyshina O.V."/>
            <person name="Manteca A."/>
            <person name="Ramos J.L."/>
            <person name="Gallego J.R."/>
            <person name="Llorente I."/>
            <person name="Martins Dos Santos V.A."/>
            <person name="Jensen O.N."/>
            <person name="Pelaez A.I."/>
            <person name="Sanchez J."/>
            <person name="Ferrer M."/>
        </authorList>
    </citation>
    <scope>NUCLEOTIDE SEQUENCE</scope>
</reference>
<sequence>KGIDVIQSDGLSFLRKSNKPLSGVSLIEVIEHQPQQDIFEIVQLAYDRIVSGGIILSETINARHPYFNQGFYSDFTHVRPVTDEFLSFLMQYTGFKDIKLIFTVPAPVSFISPNDLSRIYWCYTLIGKKP</sequence>
<comment type="caution">
    <text evidence="1">The sequence shown here is derived from an EMBL/GenBank/DDBJ whole genome shotgun (WGS) entry which is preliminary data.</text>
</comment>
<organism evidence="1">
    <name type="scientific">mine drainage metagenome</name>
    <dbReference type="NCBI Taxonomy" id="410659"/>
    <lineage>
        <taxon>unclassified sequences</taxon>
        <taxon>metagenomes</taxon>
        <taxon>ecological metagenomes</taxon>
    </lineage>
</organism>
<dbReference type="AlphaFoldDB" id="T0YIP6"/>
<gene>
    <name evidence="1" type="ORF">B2A_12472</name>
</gene>
<dbReference type="InterPro" id="IPR029063">
    <property type="entry name" value="SAM-dependent_MTases_sf"/>
</dbReference>
<feature type="non-terminal residue" evidence="1">
    <location>
        <position position="1"/>
    </location>
</feature>
<dbReference type="GO" id="GO:0008168">
    <property type="term" value="F:methyltransferase activity"/>
    <property type="evidence" value="ECO:0007669"/>
    <property type="project" value="UniProtKB-KW"/>
</dbReference>